<dbReference type="Pfam" id="PF12804">
    <property type="entry name" value="NTP_transf_3"/>
    <property type="match status" value="1"/>
</dbReference>
<keyword evidence="12 18" id="KW-0511">Multifunctional enzyme</keyword>
<dbReference type="CDD" id="cd02540">
    <property type="entry name" value="GT2_GlmU_N_bac"/>
    <property type="match status" value="1"/>
</dbReference>
<dbReference type="UniPathway" id="UPA00113">
    <property type="reaction ID" value="UER00532"/>
</dbReference>
<dbReference type="GO" id="GO:0009245">
    <property type="term" value="P:lipid A biosynthetic process"/>
    <property type="evidence" value="ECO:0007669"/>
    <property type="project" value="UniProtKB-UniRule"/>
</dbReference>
<evidence type="ECO:0000256" key="11">
    <source>
        <dbReference type="ARBA" id="ARBA00022984"/>
    </source>
</evidence>
<evidence type="ECO:0000256" key="9">
    <source>
        <dbReference type="ARBA" id="ARBA00022842"/>
    </source>
</evidence>
<comment type="catalytic activity">
    <reaction evidence="15 18">
        <text>alpha-D-glucosamine 1-phosphate + acetyl-CoA = N-acetyl-alpha-D-glucosamine 1-phosphate + CoA + H(+)</text>
        <dbReference type="Rhea" id="RHEA:13725"/>
        <dbReference type="ChEBI" id="CHEBI:15378"/>
        <dbReference type="ChEBI" id="CHEBI:57287"/>
        <dbReference type="ChEBI" id="CHEBI:57288"/>
        <dbReference type="ChEBI" id="CHEBI:57776"/>
        <dbReference type="ChEBI" id="CHEBI:58516"/>
        <dbReference type="EC" id="2.3.1.157"/>
    </reaction>
</comment>
<evidence type="ECO:0000256" key="14">
    <source>
        <dbReference type="ARBA" id="ARBA00023316"/>
    </source>
</evidence>
<feature type="region of interest" description="Pyrophosphorylase" evidence="18">
    <location>
        <begin position="1"/>
        <end position="233"/>
    </location>
</feature>
<dbReference type="Proteomes" id="UP000305887">
    <property type="component" value="Unassembled WGS sequence"/>
</dbReference>
<feature type="binding site" evidence="18">
    <location>
        <position position="320"/>
    </location>
    <ligand>
        <name>UDP-N-acetyl-alpha-D-glucosamine</name>
        <dbReference type="ChEBI" id="CHEBI:57705"/>
    </ligand>
</feature>
<feature type="binding site" evidence="18">
    <location>
        <position position="145"/>
    </location>
    <ligand>
        <name>UDP-N-acetyl-alpha-D-glucosamine</name>
        <dbReference type="ChEBI" id="CHEBI:57705"/>
    </ligand>
</feature>
<dbReference type="NCBIfam" id="NF010933">
    <property type="entry name" value="PRK14353.1"/>
    <property type="match status" value="1"/>
</dbReference>
<feature type="binding site" evidence="18">
    <location>
        <position position="26"/>
    </location>
    <ligand>
        <name>UDP-N-acetyl-alpha-D-glucosamine</name>
        <dbReference type="ChEBI" id="CHEBI:57705"/>
    </ligand>
</feature>
<comment type="subunit">
    <text evidence="18">Homotrimer.</text>
</comment>
<dbReference type="GO" id="GO:0016020">
    <property type="term" value="C:membrane"/>
    <property type="evidence" value="ECO:0007669"/>
    <property type="project" value="GOC"/>
</dbReference>
<feature type="region of interest" description="Linker" evidence="18">
    <location>
        <begin position="234"/>
        <end position="254"/>
    </location>
</feature>
<proteinExistence type="inferred from homology"/>
<keyword evidence="10 18" id="KW-0133">Cell shape</keyword>
<comment type="function">
    <text evidence="17 18">Catalyzes the last two sequential reactions in the de novo biosynthetic pathway for UDP-N-acetylglucosamine (UDP-GlcNAc). The C-terminal domain catalyzes the transfer of acetyl group from acetyl coenzyme A to glucosamine-1-phosphate (GlcN-1-P) to produce N-acetylglucosamine-1-phosphate (GlcNAc-1-P), which is converted into UDP-GlcNAc by the transfer of uridine 5-monophosphate (from uridine 5-triphosphate), a reaction catalyzed by the N-terminal domain.</text>
</comment>
<dbReference type="PANTHER" id="PTHR43584">
    <property type="entry name" value="NUCLEOTIDYL TRANSFERASE"/>
    <property type="match status" value="1"/>
</dbReference>
<dbReference type="GO" id="GO:0005737">
    <property type="term" value="C:cytoplasm"/>
    <property type="evidence" value="ECO:0007669"/>
    <property type="project" value="UniProtKB-SubCell"/>
</dbReference>
<dbReference type="InterPro" id="IPR029044">
    <property type="entry name" value="Nucleotide-diphossugar_trans"/>
</dbReference>
<dbReference type="GO" id="GO:0006048">
    <property type="term" value="P:UDP-N-acetylglucosamine biosynthetic process"/>
    <property type="evidence" value="ECO:0007669"/>
    <property type="project" value="UniProtKB-UniPathway"/>
</dbReference>
<feature type="region of interest" description="N-acetyltransferase" evidence="18">
    <location>
        <begin position="255"/>
        <end position="454"/>
    </location>
</feature>
<dbReference type="PANTHER" id="PTHR43584:SF3">
    <property type="entry name" value="BIFUNCTIONAL PROTEIN GLMU"/>
    <property type="match status" value="1"/>
</dbReference>
<keyword evidence="21" id="KW-1185">Reference proteome</keyword>
<comment type="similarity">
    <text evidence="3 18">In the N-terminal section; belongs to the N-acetylglucosamine-1-phosphate uridyltransferase family.</text>
</comment>
<evidence type="ECO:0000256" key="17">
    <source>
        <dbReference type="ARBA" id="ARBA00049628"/>
    </source>
</evidence>
<feature type="domain" description="MobA-like NTP transferase" evidence="19">
    <location>
        <begin position="9"/>
        <end position="161"/>
    </location>
</feature>
<feature type="binding site" evidence="18">
    <location>
        <position position="364"/>
    </location>
    <ligand>
        <name>UDP-N-acetyl-alpha-D-glucosamine</name>
        <dbReference type="ChEBI" id="CHEBI:57705"/>
    </ligand>
</feature>
<dbReference type="Gene3D" id="3.90.550.10">
    <property type="entry name" value="Spore Coat Polysaccharide Biosynthesis Protein SpsA, Chain A"/>
    <property type="match status" value="1"/>
</dbReference>
<dbReference type="InterPro" id="IPR001451">
    <property type="entry name" value="Hexapep"/>
</dbReference>
<dbReference type="RefSeq" id="WP_139076025.1">
    <property type="nucleotide sequence ID" value="NZ_VDFU01000006.1"/>
</dbReference>
<dbReference type="GO" id="GO:0071555">
    <property type="term" value="P:cell wall organization"/>
    <property type="evidence" value="ECO:0007669"/>
    <property type="project" value="UniProtKB-KW"/>
</dbReference>
<dbReference type="OrthoDB" id="9775031at2"/>
<dbReference type="SUPFAM" id="SSF53448">
    <property type="entry name" value="Nucleotide-diphospho-sugar transferases"/>
    <property type="match status" value="1"/>
</dbReference>
<dbReference type="GO" id="GO:0019134">
    <property type="term" value="F:glucosamine-1-phosphate N-acetyltransferase activity"/>
    <property type="evidence" value="ECO:0007669"/>
    <property type="project" value="UniProtKB-UniRule"/>
</dbReference>
<dbReference type="GO" id="GO:0000287">
    <property type="term" value="F:magnesium ion binding"/>
    <property type="evidence" value="ECO:0007669"/>
    <property type="project" value="UniProtKB-UniRule"/>
</dbReference>
<dbReference type="EC" id="2.3.1.157" evidence="18"/>
<name>A0A5C4MYE4_9RHOB</name>
<dbReference type="UniPathway" id="UPA00973"/>
<evidence type="ECO:0000256" key="18">
    <source>
        <dbReference type="HAMAP-Rule" id="MF_01631"/>
    </source>
</evidence>
<evidence type="ECO:0000256" key="16">
    <source>
        <dbReference type="ARBA" id="ARBA00048493"/>
    </source>
</evidence>
<evidence type="ECO:0000313" key="20">
    <source>
        <dbReference type="EMBL" id="TNC50704.1"/>
    </source>
</evidence>
<feature type="binding site" evidence="18">
    <location>
        <position position="338"/>
    </location>
    <ligand>
        <name>UDP-N-acetyl-alpha-D-glucosamine</name>
        <dbReference type="ChEBI" id="CHEBI:57705"/>
    </ligand>
</feature>
<evidence type="ECO:0000256" key="13">
    <source>
        <dbReference type="ARBA" id="ARBA00023315"/>
    </source>
</evidence>
<feature type="binding site" evidence="18">
    <location>
        <position position="392"/>
    </location>
    <ligand>
        <name>acetyl-CoA</name>
        <dbReference type="ChEBI" id="CHEBI:57288"/>
    </ligand>
</feature>
<feature type="binding site" evidence="18">
    <location>
        <begin position="84"/>
        <end position="85"/>
    </location>
    <ligand>
        <name>UDP-N-acetyl-alpha-D-glucosamine</name>
        <dbReference type="ChEBI" id="CHEBI:57705"/>
    </ligand>
</feature>
<evidence type="ECO:0000256" key="1">
    <source>
        <dbReference type="ARBA" id="ARBA00004496"/>
    </source>
</evidence>
<feature type="binding site" evidence="18">
    <location>
        <position position="353"/>
    </location>
    <ligand>
        <name>UDP-N-acetyl-alpha-D-glucosamine</name>
        <dbReference type="ChEBI" id="CHEBI:57705"/>
    </ligand>
</feature>
<dbReference type="AlphaFoldDB" id="A0A5C4MYE4"/>
<evidence type="ECO:0000256" key="15">
    <source>
        <dbReference type="ARBA" id="ARBA00048247"/>
    </source>
</evidence>
<comment type="pathway">
    <text evidence="18">Bacterial outer membrane biogenesis; LPS lipid A biosynthesis.</text>
</comment>
<gene>
    <name evidence="18 20" type="primary">glmU</name>
    <name evidence="20" type="ORF">FHG66_06930</name>
</gene>
<protein>
    <recommendedName>
        <fullName evidence="18">Bifunctional protein GlmU</fullName>
    </recommendedName>
    <domain>
        <recommendedName>
            <fullName evidence="18">UDP-N-acetylglucosamine pyrophosphorylase</fullName>
            <ecNumber evidence="18">2.7.7.23</ecNumber>
        </recommendedName>
        <alternativeName>
            <fullName evidence="18">N-acetylglucosamine-1-phosphate uridyltransferase</fullName>
        </alternativeName>
    </domain>
    <domain>
        <recommendedName>
            <fullName evidence="18">Glucosamine-1-phosphate N-acetyltransferase</fullName>
            <ecNumber evidence="18">2.3.1.157</ecNumber>
        </recommendedName>
    </domain>
</protein>
<dbReference type="Pfam" id="PF00132">
    <property type="entry name" value="Hexapep"/>
    <property type="match status" value="2"/>
</dbReference>
<feature type="binding site" evidence="18">
    <location>
        <position position="231"/>
    </location>
    <ligand>
        <name>UDP-N-acetyl-alpha-D-glucosamine</name>
        <dbReference type="ChEBI" id="CHEBI:57705"/>
    </ligand>
</feature>
<evidence type="ECO:0000313" key="21">
    <source>
        <dbReference type="Proteomes" id="UP000305887"/>
    </source>
</evidence>
<feature type="binding site" evidence="18">
    <location>
        <begin position="12"/>
        <end position="15"/>
    </location>
    <ligand>
        <name>UDP-N-acetyl-alpha-D-glucosamine</name>
        <dbReference type="ChEBI" id="CHEBI:57705"/>
    </ligand>
</feature>
<feature type="binding site" evidence="18">
    <location>
        <position position="79"/>
    </location>
    <ligand>
        <name>UDP-N-acetyl-alpha-D-glucosamine</name>
        <dbReference type="ChEBI" id="CHEBI:57705"/>
    </ligand>
</feature>
<feature type="binding site" evidence="18">
    <location>
        <begin position="373"/>
        <end position="374"/>
    </location>
    <ligand>
        <name>acetyl-CoA</name>
        <dbReference type="ChEBI" id="CHEBI:57288"/>
    </ligand>
</feature>
<evidence type="ECO:0000256" key="7">
    <source>
        <dbReference type="ARBA" id="ARBA00022723"/>
    </source>
</evidence>
<dbReference type="GO" id="GO:0009252">
    <property type="term" value="P:peptidoglycan biosynthetic process"/>
    <property type="evidence" value="ECO:0007669"/>
    <property type="project" value="UniProtKB-UniRule"/>
</dbReference>
<dbReference type="InterPro" id="IPR011004">
    <property type="entry name" value="Trimer_LpxA-like_sf"/>
</dbReference>
<keyword evidence="4 18" id="KW-0963">Cytoplasm</keyword>
<dbReference type="HAMAP" id="MF_01631">
    <property type="entry name" value="GlmU"/>
    <property type="match status" value="1"/>
</dbReference>
<feature type="binding site" evidence="18">
    <location>
        <begin position="107"/>
        <end position="109"/>
    </location>
    <ligand>
        <name>UDP-N-acetyl-alpha-D-glucosamine</name>
        <dbReference type="ChEBI" id="CHEBI:57705"/>
    </ligand>
</feature>
<feature type="binding site" evidence="18">
    <location>
        <position position="109"/>
    </location>
    <ligand>
        <name>Mg(2+)</name>
        <dbReference type="ChEBI" id="CHEBI:18420"/>
    </ligand>
</feature>
<evidence type="ECO:0000256" key="10">
    <source>
        <dbReference type="ARBA" id="ARBA00022960"/>
    </source>
</evidence>
<evidence type="ECO:0000256" key="12">
    <source>
        <dbReference type="ARBA" id="ARBA00023268"/>
    </source>
</evidence>
<keyword evidence="6 18" id="KW-0548">Nucleotidyltransferase</keyword>
<dbReference type="EC" id="2.7.7.23" evidence="18"/>
<feature type="active site" description="Proton acceptor" evidence="18">
    <location>
        <position position="350"/>
    </location>
</feature>
<comment type="catalytic activity">
    <reaction evidence="16 18">
        <text>N-acetyl-alpha-D-glucosamine 1-phosphate + UTP + H(+) = UDP-N-acetyl-alpha-D-glucosamine + diphosphate</text>
        <dbReference type="Rhea" id="RHEA:13509"/>
        <dbReference type="ChEBI" id="CHEBI:15378"/>
        <dbReference type="ChEBI" id="CHEBI:33019"/>
        <dbReference type="ChEBI" id="CHEBI:46398"/>
        <dbReference type="ChEBI" id="CHEBI:57705"/>
        <dbReference type="ChEBI" id="CHEBI:57776"/>
        <dbReference type="EC" id="2.7.7.23"/>
    </reaction>
</comment>
<sequence length="454" mass="48009">MSGTGGLGVIILAAGAGTRMNSERPKVLHELAAAPLLHHAMRSAAALAPEQMVVVTGVGAAEVEKAARAFDPDVSTVHQAERLGTAHAVLQARDLLGQHDGDVIVLYGDTPFVTPETLERMMEARSRADIVVLGFETADSDARYGRLVTHGDVLERIVEWKDADAATRAIRLCNSGVVCAEGTFLFDLLREVGNDNAAGEYYLPDVVAIAAGRGMTTTVVRCEEPETLGINSRAELMAAERAFQARIRAQALEDGVSMQAPETVIFAYDTFVGRDTIIEPNVVFGPGVTVESGARIRAFSHLEGCHVSRGATVGPFARLRPGAELAEDVHVGNFVEIKAAQIGEGAKVNHLSYIGDADVGERTNIGAGTITCNYDGVFKHRTIIGRDAFIGSDTMLVAPVRIGDGAMTASGSVITKDVAPGSLGLARARQVEKPAFATKLFEKLRALKAARSGA</sequence>
<comment type="pathway">
    <text evidence="18">Nucleotide-sugar biosynthesis; UDP-N-acetyl-alpha-D-glucosamine biosynthesis; N-acetyl-alpha-D-glucosamine 1-phosphate from alpha-D-glucosamine 6-phosphate (route II): step 2/2.</text>
</comment>
<evidence type="ECO:0000256" key="6">
    <source>
        <dbReference type="ARBA" id="ARBA00022695"/>
    </source>
</evidence>
<accession>A0A5C4MYE4</accession>
<dbReference type="NCBIfam" id="TIGR01173">
    <property type="entry name" value="glmU"/>
    <property type="match status" value="1"/>
</dbReference>
<comment type="pathway">
    <text evidence="18">Nucleotide-sugar biosynthesis; UDP-N-acetyl-alpha-D-glucosamine biosynthesis; UDP-N-acetyl-alpha-D-glucosamine from N-acetyl-alpha-D-glucosamine 1-phosphate: step 1/1.</text>
</comment>
<feature type="binding site" evidence="18">
    <location>
        <position position="427"/>
    </location>
    <ligand>
        <name>acetyl-CoA</name>
        <dbReference type="ChEBI" id="CHEBI:57288"/>
    </ligand>
</feature>
<dbReference type="InterPro" id="IPR025877">
    <property type="entry name" value="MobA-like_NTP_Trfase"/>
</dbReference>
<feature type="binding site" evidence="18">
    <location>
        <position position="231"/>
    </location>
    <ligand>
        <name>Mg(2+)</name>
        <dbReference type="ChEBI" id="CHEBI:18420"/>
    </ligand>
</feature>
<reference evidence="20 21" key="1">
    <citation type="submission" date="2019-06" db="EMBL/GenBank/DDBJ databases">
        <title>YIM 131921 draft genome.</title>
        <authorList>
            <person name="Jiang L."/>
        </authorList>
    </citation>
    <scope>NUCLEOTIDE SEQUENCE [LARGE SCALE GENOMIC DNA]</scope>
    <source>
        <strain evidence="20 21">YIM 131921</strain>
    </source>
</reference>
<keyword evidence="13 18" id="KW-0012">Acyltransferase</keyword>
<comment type="similarity">
    <text evidence="2 18">In the C-terminal section; belongs to the transferase hexapeptide repeat family.</text>
</comment>
<feature type="binding site" evidence="18">
    <location>
        <position position="367"/>
    </location>
    <ligand>
        <name>acetyl-CoA</name>
        <dbReference type="ChEBI" id="CHEBI:57288"/>
    </ligand>
</feature>
<evidence type="ECO:0000256" key="8">
    <source>
        <dbReference type="ARBA" id="ARBA00022737"/>
    </source>
</evidence>
<keyword evidence="8 18" id="KW-0677">Repeat</keyword>
<dbReference type="InterPro" id="IPR038009">
    <property type="entry name" value="GlmU_C_LbH"/>
</dbReference>
<dbReference type="CDD" id="cd03353">
    <property type="entry name" value="LbH_GlmU_C"/>
    <property type="match status" value="1"/>
</dbReference>
<feature type="binding site" evidence="18">
    <location>
        <position position="159"/>
    </location>
    <ligand>
        <name>UDP-N-acetyl-alpha-D-glucosamine</name>
        <dbReference type="ChEBI" id="CHEBI:57705"/>
    </ligand>
</feature>
<comment type="caution">
    <text evidence="20">The sequence shown here is derived from an EMBL/GenBank/DDBJ whole genome shotgun (WGS) entry which is preliminary data.</text>
</comment>
<keyword evidence="9 18" id="KW-0460">Magnesium</keyword>
<dbReference type="InterPro" id="IPR005882">
    <property type="entry name" value="Bifunctional_GlmU"/>
</dbReference>
<keyword evidence="14 18" id="KW-0961">Cell wall biogenesis/degradation</keyword>
<evidence type="ECO:0000256" key="3">
    <source>
        <dbReference type="ARBA" id="ARBA00007947"/>
    </source>
</evidence>
<dbReference type="GO" id="GO:0008360">
    <property type="term" value="P:regulation of cell shape"/>
    <property type="evidence" value="ECO:0007669"/>
    <property type="project" value="UniProtKB-KW"/>
</dbReference>
<keyword evidence="5 18" id="KW-0808">Transferase</keyword>
<comment type="subcellular location">
    <subcellularLocation>
        <location evidence="1 18">Cytoplasm</location>
    </subcellularLocation>
</comment>
<evidence type="ECO:0000256" key="5">
    <source>
        <dbReference type="ARBA" id="ARBA00022679"/>
    </source>
</evidence>
<dbReference type="SUPFAM" id="SSF51161">
    <property type="entry name" value="Trimeric LpxA-like enzymes"/>
    <property type="match status" value="1"/>
</dbReference>
<keyword evidence="11 18" id="KW-0573">Peptidoglycan synthesis</keyword>
<feature type="binding site" evidence="18">
    <location>
        <position position="410"/>
    </location>
    <ligand>
        <name>acetyl-CoA</name>
        <dbReference type="ChEBI" id="CHEBI:57288"/>
    </ligand>
</feature>
<dbReference type="GO" id="GO:0003977">
    <property type="term" value="F:UDP-N-acetylglucosamine diphosphorylase activity"/>
    <property type="evidence" value="ECO:0007669"/>
    <property type="project" value="UniProtKB-UniRule"/>
</dbReference>
<dbReference type="EMBL" id="VDFU01000006">
    <property type="protein sequence ID" value="TNC50704.1"/>
    <property type="molecule type" value="Genomic_DNA"/>
</dbReference>
<dbReference type="InterPro" id="IPR050065">
    <property type="entry name" value="GlmU-like"/>
</dbReference>
<dbReference type="GO" id="GO:0000902">
    <property type="term" value="P:cell morphogenesis"/>
    <property type="evidence" value="ECO:0007669"/>
    <property type="project" value="UniProtKB-UniRule"/>
</dbReference>
<feature type="binding site" evidence="18">
    <location>
        <position position="174"/>
    </location>
    <ligand>
        <name>UDP-N-acetyl-alpha-D-glucosamine</name>
        <dbReference type="ChEBI" id="CHEBI:57705"/>
    </ligand>
</feature>
<evidence type="ECO:0000256" key="2">
    <source>
        <dbReference type="ARBA" id="ARBA00007707"/>
    </source>
</evidence>
<keyword evidence="7 18" id="KW-0479">Metal-binding</keyword>
<dbReference type="Gene3D" id="2.160.10.10">
    <property type="entry name" value="Hexapeptide repeat proteins"/>
    <property type="match status" value="1"/>
</dbReference>
<comment type="cofactor">
    <cofactor evidence="18">
        <name>Mg(2+)</name>
        <dbReference type="ChEBI" id="CHEBI:18420"/>
    </cofactor>
    <text evidence="18">Binds 1 Mg(2+) ion per subunit.</text>
</comment>
<organism evidence="20 21">
    <name type="scientific">Rubellimicrobium rubrum</name>
    <dbReference type="NCBI Taxonomy" id="2585369"/>
    <lineage>
        <taxon>Bacteria</taxon>
        <taxon>Pseudomonadati</taxon>
        <taxon>Pseudomonadota</taxon>
        <taxon>Alphaproteobacteria</taxon>
        <taxon>Rhodobacterales</taxon>
        <taxon>Roseobacteraceae</taxon>
        <taxon>Rubellimicrobium</taxon>
    </lineage>
</organism>
<evidence type="ECO:0000256" key="4">
    <source>
        <dbReference type="ARBA" id="ARBA00022490"/>
    </source>
</evidence>
<evidence type="ECO:0000259" key="19">
    <source>
        <dbReference type="Pfam" id="PF12804"/>
    </source>
</evidence>